<protein>
    <submittedName>
        <fullName evidence="2">Uncharacterized protein</fullName>
    </submittedName>
</protein>
<gene>
    <name evidence="2" type="ORF">QE152_g39181</name>
</gene>
<evidence type="ECO:0000313" key="2">
    <source>
        <dbReference type="EMBL" id="KAK9680323.1"/>
    </source>
</evidence>
<sequence length="154" mass="17171">MLANKIDADQKRDNGKTRKNRSKLLANMITKAKEKIRNNNSNSSNNQMTSGGSVTCLYDIRNKSCTSQSSKIKACVDSDSHFDGNIQSQPQLEAIDGVPSTSKDSSGFKLVKEILIPSNEPPLKQNFEQHAKVLDRTALIDISNSMRKFWIELL</sequence>
<evidence type="ECO:0000256" key="1">
    <source>
        <dbReference type="SAM" id="MobiDB-lite"/>
    </source>
</evidence>
<dbReference type="Proteomes" id="UP001458880">
    <property type="component" value="Unassembled WGS sequence"/>
</dbReference>
<proteinExistence type="predicted"/>
<organism evidence="2 3">
    <name type="scientific">Popillia japonica</name>
    <name type="common">Japanese beetle</name>
    <dbReference type="NCBI Taxonomy" id="7064"/>
    <lineage>
        <taxon>Eukaryota</taxon>
        <taxon>Metazoa</taxon>
        <taxon>Ecdysozoa</taxon>
        <taxon>Arthropoda</taxon>
        <taxon>Hexapoda</taxon>
        <taxon>Insecta</taxon>
        <taxon>Pterygota</taxon>
        <taxon>Neoptera</taxon>
        <taxon>Endopterygota</taxon>
        <taxon>Coleoptera</taxon>
        <taxon>Polyphaga</taxon>
        <taxon>Scarabaeiformia</taxon>
        <taxon>Scarabaeidae</taxon>
        <taxon>Rutelinae</taxon>
        <taxon>Popillia</taxon>
    </lineage>
</organism>
<feature type="region of interest" description="Disordered" evidence="1">
    <location>
        <begin position="1"/>
        <end position="22"/>
    </location>
</feature>
<evidence type="ECO:0000313" key="3">
    <source>
        <dbReference type="Proteomes" id="UP001458880"/>
    </source>
</evidence>
<name>A0AAW1HUR1_POPJA</name>
<reference evidence="2 3" key="1">
    <citation type="journal article" date="2024" name="BMC Genomics">
        <title>De novo assembly and annotation of Popillia japonica's genome with initial clues to its potential as an invasive pest.</title>
        <authorList>
            <person name="Cucini C."/>
            <person name="Boschi S."/>
            <person name="Funari R."/>
            <person name="Cardaioli E."/>
            <person name="Iannotti N."/>
            <person name="Marturano G."/>
            <person name="Paoli F."/>
            <person name="Bruttini M."/>
            <person name="Carapelli A."/>
            <person name="Frati F."/>
            <person name="Nardi F."/>
        </authorList>
    </citation>
    <scope>NUCLEOTIDE SEQUENCE [LARGE SCALE GENOMIC DNA]</scope>
    <source>
        <strain evidence="2">DMR45628</strain>
    </source>
</reference>
<accession>A0AAW1HUR1</accession>
<feature type="compositionally biased region" description="Basic and acidic residues" evidence="1">
    <location>
        <begin position="1"/>
        <end position="16"/>
    </location>
</feature>
<dbReference type="AlphaFoldDB" id="A0AAW1HUR1"/>
<comment type="caution">
    <text evidence="2">The sequence shown here is derived from an EMBL/GenBank/DDBJ whole genome shotgun (WGS) entry which is preliminary data.</text>
</comment>
<dbReference type="EMBL" id="JASPKY010000912">
    <property type="protein sequence ID" value="KAK9680323.1"/>
    <property type="molecule type" value="Genomic_DNA"/>
</dbReference>
<keyword evidence="3" id="KW-1185">Reference proteome</keyword>